<dbReference type="NCBIfam" id="TIGR04057">
    <property type="entry name" value="SusC_RagA_signa"/>
    <property type="match status" value="1"/>
</dbReference>
<sequence length="1043" mass="116357">MGNRGFTILFLILFFINLGIDCWAQGQSYVKGRVVDSATQESIIGATIKNKNTAKAVITDFDGNFSIAGSIGDEIQISYVGYSSQTVKIKDNNALSIQLSSNDQQLDELVVIGYATQKKSDLTGAVSSVKADEIVASAVPNPAQAIQGKAPGVLVIQNSGAPGGSTTIKIRGTGTINDSDPLYVVDGFIVDNIDHINPNDIASIEVLKDAGSASIYGARAANGVVLVTTKGGEEGKTRISFDGYVGFSNPWKSIDVMGIEDFALMRDYVQGTHYYSQDGQLYMSKDNGGNLYYDPRKYQLLDTIASSPYTPKSWWDAVTQTGIKQQYNLSISGGNNRTKFMVSGNYYNEKGIVKTSDYQRLSLRVNLNNKLTDWLSLKTNILYTNTDRDLIPEGADGVLKKALYQSPLIHTYNTAGYYSENHPIAMIERNHNSATTNRFDINIDLSAKFLKYFTYQFKLSNYTNFYNRSKFDEVNKLEENFEAPTDLTKVTNFDTRTNKTELNNILTYAYESGKHNISALVGQTIEMSRVYDQETSKKGAPGNSSNYWYLASAYFGDYAYGLLNEWNAMGFISRVSYSFDDKYLLQANFRSDASSVFSKKNRWGFFPSVSLGWKFSGEEWMQSQNVISFAKLRVGWGQLGNNRISEYARYKMMDTNLSYPFGTGLHTTYPGAASLTLGNDNIKWEKTESYNVGLDINFLNNRLSSSIECFVKNTSDMLIQVPVSLSAGLNENPMVNAGSIQNKGIEFNISYKDQIADFKYDIGFNISYIKNKVTSLGTGNEPIYGALLSTEGSINDYVTKTEVGRPIACFYGYVTDGIFQTPEEVAASAQNDGITEPGDFRFKDLNNDGKIDASDRTYLGSPHPDFVYGIPITLSYKNFDFYMFFQGQWGNKIFNVMEYYLNSAHGTGNVYADLRSKCWSGTYDPEKSFYPANPQGTVPELDEADRPRNFRASDFYVKDGSYCRLKNVQLTYNLPQKVLKKLQLSNASIYVSAQNLLTFTKYDGFDPEIGRDESNTGNNLYLGVDHGNYPQSRSFMAGIKITY</sequence>
<evidence type="ECO:0000256" key="6">
    <source>
        <dbReference type="ARBA" id="ARBA00023136"/>
    </source>
</evidence>
<dbReference type="SUPFAM" id="SSF56935">
    <property type="entry name" value="Porins"/>
    <property type="match status" value="1"/>
</dbReference>
<dbReference type="InterPro" id="IPR037066">
    <property type="entry name" value="Plug_dom_sf"/>
</dbReference>
<dbReference type="Pfam" id="PF00593">
    <property type="entry name" value="TonB_dep_Rec_b-barrel"/>
    <property type="match status" value="1"/>
</dbReference>
<gene>
    <name evidence="12" type="ORF">K8U91_06205</name>
</gene>
<reference evidence="12" key="1">
    <citation type="journal article" date="2021" name="PeerJ">
        <title>Extensive microbial diversity within the chicken gut microbiome revealed by metagenomics and culture.</title>
        <authorList>
            <person name="Gilroy R."/>
            <person name="Ravi A."/>
            <person name="Getino M."/>
            <person name="Pursley I."/>
            <person name="Horton D.L."/>
            <person name="Alikhan N.F."/>
            <person name="Baker D."/>
            <person name="Gharbi K."/>
            <person name="Hall N."/>
            <person name="Watson M."/>
            <person name="Adriaenssens E.M."/>
            <person name="Foster-Nyarko E."/>
            <person name="Jarju S."/>
            <person name="Secka A."/>
            <person name="Antonio M."/>
            <person name="Oren A."/>
            <person name="Chaudhuri R.R."/>
            <person name="La Ragione R."/>
            <person name="Hildebrand F."/>
            <person name="Pallen M.J."/>
        </authorList>
    </citation>
    <scope>NUCLEOTIDE SEQUENCE</scope>
    <source>
        <strain evidence="12">CHK121-7720</strain>
    </source>
</reference>
<dbReference type="InterPro" id="IPR039426">
    <property type="entry name" value="TonB-dep_rcpt-like"/>
</dbReference>
<keyword evidence="4 8" id="KW-0812">Transmembrane</keyword>
<evidence type="ECO:0000256" key="9">
    <source>
        <dbReference type="RuleBase" id="RU003357"/>
    </source>
</evidence>
<reference evidence="12" key="2">
    <citation type="submission" date="2021-09" db="EMBL/GenBank/DDBJ databases">
        <authorList>
            <person name="Gilroy R."/>
        </authorList>
    </citation>
    <scope>NUCLEOTIDE SEQUENCE</scope>
    <source>
        <strain evidence="12">CHK121-7720</strain>
    </source>
</reference>
<comment type="subcellular location">
    <subcellularLocation>
        <location evidence="1 8">Cell outer membrane</location>
        <topology evidence="1 8">Multi-pass membrane protein</topology>
    </subcellularLocation>
</comment>
<keyword evidence="2 8" id="KW-0813">Transport</keyword>
<dbReference type="InterPro" id="IPR023997">
    <property type="entry name" value="TonB-dep_OMP_SusC/RagA_CS"/>
</dbReference>
<dbReference type="RefSeq" id="WP_273306096.1">
    <property type="nucleotide sequence ID" value="NZ_DYUD01000020.1"/>
</dbReference>
<dbReference type="InterPro" id="IPR023996">
    <property type="entry name" value="TonB-dep_OMP_SusC/RagA"/>
</dbReference>
<comment type="caution">
    <text evidence="12">The sequence shown here is derived from an EMBL/GenBank/DDBJ whole genome shotgun (WGS) entry which is preliminary data.</text>
</comment>
<dbReference type="PROSITE" id="PS52016">
    <property type="entry name" value="TONB_DEPENDENT_REC_3"/>
    <property type="match status" value="1"/>
</dbReference>
<keyword evidence="3 8" id="KW-1134">Transmembrane beta strand</keyword>
<keyword evidence="5 9" id="KW-0798">TonB box</keyword>
<keyword evidence="7 8" id="KW-0998">Cell outer membrane</keyword>
<name>A0A921SV53_9BACT</name>
<evidence type="ECO:0000256" key="8">
    <source>
        <dbReference type="PROSITE-ProRule" id="PRU01360"/>
    </source>
</evidence>
<dbReference type="Gene3D" id="2.40.170.20">
    <property type="entry name" value="TonB-dependent receptor, beta-barrel domain"/>
    <property type="match status" value="1"/>
</dbReference>
<dbReference type="FunFam" id="2.170.130.10:FF:000008">
    <property type="entry name" value="SusC/RagA family TonB-linked outer membrane protein"/>
    <property type="match status" value="1"/>
</dbReference>
<dbReference type="Pfam" id="PF07715">
    <property type="entry name" value="Plug"/>
    <property type="match status" value="1"/>
</dbReference>
<evidence type="ECO:0000313" key="13">
    <source>
        <dbReference type="Proteomes" id="UP000757103"/>
    </source>
</evidence>
<dbReference type="NCBIfam" id="TIGR04056">
    <property type="entry name" value="OMP_RagA_SusC"/>
    <property type="match status" value="1"/>
</dbReference>
<evidence type="ECO:0000256" key="3">
    <source>
        <dbReference type="ARBA" id="ARBA00022452"/>
    </source>
</evidence>
<feature type="domain" description="TonB-dependent receptor plug" evidence="11">
    <location>
        <begin position="119"/>
        <end position="224"/>
    </location>
</feature>
<evidence type="ECO:0000256" key="2">
    <source>
        <dbReference type="ARBA" id="ARBA00022448"/>
    </source>
</evidence>
<dbReference type="Gene3D" id="2.60.40.1120">
    <property type="entry name" value="Carboxypeptidase-like, regulatory domain"/>
    <property type="match status" value="1"/>
</dbReference>
<keyword evidence="12" id="KW-0675">Receptor</keyword>
<evidence type="ECO:0000259" key="11">
    <source>
        <dbReference type="Pfam" id="PF07715"/>
    </source>
</evidence>
<proteinExistence type="inferred from homology"/>
<organism evidence="12 13">
    <name type="scientific">Barnesiella viscericola</name>
    <dbReference type="NCBI Taxonomy" id="397865"/>
    <lineage>
        <taxon>Bacteria</taxon>
        <taxon>Pseudomonadati</taxon>
        <taxon>Bacteroidota</taxon>
        <taxon>Bacteroidia</taxon>
        <taxon>Bacteroidales</taxon>
        <taxon>Barnesiellaceae</taxon>
        <taxon>Barnesiella</taxon>
    </lineage>
</organism>
<keyword evidence="6 8" id="KW-0472">Membrane</keyword>
<dbReference type="Proteomes" id="UP000757103">
    <property type="component" value="Unassembled WGS sequence"/>
</dbReference>
<dbReference type="InterPro" id="IPR008969">
    <property type="entry name" value="CarboxyPept-like_regulatory"/>
</dbReference>
<dbReference type="GO" id="GO:0009279">
    <property type="term" value="C:cell outer membrane"/>
    <property type="evidence" value="ECO:0007669"/>
    <property type="project" value="UniProtKB-SubCell"/>
</dbReference>
<dbReference type="InterPro" id="IPR036942">
    <property type="entry name" value="Beta-barrel_TonB_sf"/>
</dbReference>
<evidence type="ECO:0000259" key="10">
    <source>
        <dbReference type="Pfam" id="PF00593"/>
    </source>
</evidence>
<protein>
    <submittedName>
        <fullName evidence="12">TonB-dependent receptor</fullName>
    </submittedName>
</protein>
<dbReference type="Pfam" id="PF13715">
    <property type="entry name" value="CarbopepD_reg_2"/>
    <property type="match status" value="1"/>
</dbReference>
<dbReference type="InterPro" id="IPR000531">
    <property type="entry name" value="Beta-barrel_TonB"/>
</dbReference>
<dbReference type="EMBL" id="DYUD01000020">
    <property type="protein sequence ID" value="HJG89049.1"/>
    <property type="molecule type" value="Genomic_DNA"/>
</dbReference>
<comment type="similarity">
    <text evidence="8 9">Belongs to the TonB-dependent receptor family.</text>
</comment>
<evidence type="ECO:0000256" key="4">
    <source>
        <dbReference type="ARBA" id="ARBA00022692"/>
    </source>
</evidence>
<accession>A0A921SV53</accession>
<dbReference type="AlphaFoldDB" id="A0A921SV53"/>
<dbReference type="InterPro" id="IPR012910">
    <property type="entry name" value="Plug_dom"/>
</dbReference>
<evidence type="ECO:0000256" key="7">
    <source>
        <dbReference type="ARBA" id="ARBA00023237"/>
    </source>
</evidence>
<dbReference type="SUPFAM" id="SSF49464">
    <property type="entry name" value="Carboxypeptidase regulatory domain-like"/>
    <property type="match status" value="1"/>
</dbReference>
<dbReference type="Gene3D" id="2.170.130.10">
    <property type="entry name" value="TonB-dependent receptor, plug domain"/>
    <property type="match status" value="1"/>
</dbReference>
<evidence type="ECO:0000256" key="5">
    <source>
        <dbReference type="ARBA" id="ARBA00023077"/>
    </source>
</evidence>
<evidence type="ECO:0000313" key="12">
    <source>
        <dbReference type="EMBL" id="HJG89049.1"/>
    </source>
</evidence>
<evidence type="ECO:0000256" key="1">
    <source>
        <dbReference type="ARBA" id="ARBA00004571"/>
    </source>
</evidence>
<feature type="domain" description="TonB-dependent receptor-like beta-barrel" evidence="10">
    <location>
        <begin position="417"/>
        <end position="996"/>
    </location>
</feature>